<accession>C3YVG1</accession>
<feature type="signal peptide" evidence="4">
    <location>
        <begin position="1"/>
        <end position="27"/>
    </location>
</feature>
<keyword evidence="4" id="KW-0732">Signal</keyword>
<organism>
    <name type="scientific">Branchiostoma floridae</name>
    <name type="common">Florida lancelet</name>
    <name type="synonym">Amphioxus</name>
    <dbReference type="NCBI Taxonomy" id="7739"/>
    <lineage>
        <taxon>Eukaryota</taxon>
        <taxon>Metazoa</taxon>
        <taxon>Chordata</taxon>
        <taxon>Cephalochordata</taxon>
        <taxon>Leptocardii</taxon>
        <taxon>Amphioxiformes</taxon>
        <taxon>Branchiostomatidae</taxon>
        <taxon>Branchiostoma</taxon>
    </lineage>
</organism>
<protein>
    <submittedName>
        <fullName evidence="5">Uncharacterized protein</fullName>
    </submittedName>
</protein>
<keyword evidence="2" id="KW-0328">Glycosyltransferase</keyword>
<reference evidence="5" key="1">
    <citation type="journal article" date="2008" name="Nature">
        <title>The amphioxus genome and the evolution of the chordate karyotype.</title>
        <authorList>
            <consortium name="US DOE Joint Genome Institute (JGI-PGF)"/>
            <person name="Putnam N.H."/>
            <person name="Butts T."/>
            <person name="Ferrier D.E.K."/>
            <person name="Furlong R.F."/>
            <person name="Hellsten U."/>
            <person name="Kawashima T."/>
            <person name="Robinson-Rechavi M."/>
            <person name="Shoguchi E."/>
            <person name="Terry A."/>
            <person name="Yu J.-K."/>
            <person name="Benito-Gutierrez E.L."/>
            <person name="Dubchak I."/>
            <person name="Garcia-Fernandez J."/>
            <person name="Gibson-Brown J.J."/>
            <person name="Grigoriev I.V."/>
            <person name="Horton A.C."/>
            <person name="de Jong P.J."/>
            <person name="Jurka J."/>
            <person name="Kapitonov V.V."/>
            <person name="Kohara Y."/>
            <person name="Kuroki Y."/>
            <person name="Lindquist E."/>
            <person name="Lucas S."/>
            <person name="Osoegawa K."/>
            <person name="Pennacchio L.A."/>
            <person name="Salamov A.A."/>
            <person name="Satou Y."/>
            <person name="Sauka-Spengler T."/>
            <person name="Schmutz J."/>
            <person name="Shin-I T."/>
            <person name="Toyoda A."/>
            <person name="Bronner-Fraser M."/>
            <person name="Fujiyama A."/>
            <person name="Holland L.Z."/>
            <person name="Holland P.W.H."/>
            <person name="Satoh N."/>
            <person name="Rokhsar D.S."/>
        </authorList>
    </citation>
    <scope>NUCLEOTIDE SEQUENCE [LARGE SCALE GENOMIC DNA]</scope>
    <source>
        <strain evidence="5">S238N-H82</strain>
        <tissue evidence="5">Testes</tissue>
    </source>
</reference>
<dbReference type="Gene3D" id="3.40.50.2000">
    <property type="entry name" value="Glycogen Phosphorylase B"/>
    <property type="match status" value="1"/>
</dbReference>
<sequence>MGIVSKPRWFVILQVFLGILVRYRSGAEKVLLVPPPTSDSHWIALAKIGRALVDRGHVVTVIVSEDIVGKRRAEWPDFQFEAFRDQGTRAALRAQQDQTHSAAGKLSLNEEGQVFKSACREFAKYCGMMLADSNLVHQLRTSRYSVVISDPFFPCAAILSAHRDFRVPHIAVMRGDPFFLDVKATGVPLPLSYVPFLFTDFTDDMTFLQRLQNIVLSTVVPVIAQQGVSSYYNELVRKYIGEEETIQSVTSRTDLWLYRTDNVLDFPRPSMPNMVQVGGLNVRAAVPLTEVS</sequence>
<dbReference type="PANTHER" id="PTHR48043">
    <property type="entry name" value="EG:EG0003.4 PROTEIN-RELATED"/>
    <property type="match status" value="1"/>
</dbReference>
<proteinExistence type="inferred from homology"/>
<keyword evidence="3" id="KW-0808">Transferase</keyword>
<name>C3YVG1_BRAFL</name>
<gene>
    <name evidence="5" type="ORF">BRAFLDRAFT_70352</name>
</gene>
<dbReference type="eggNOG" id="KOG1192">
    <property type="taxonomic scope" value="Eukaryota"/>
</dbReference>
<evidence type="ECO:0000256" key="1">
    <source>
        <dbReference type="ARBA" id="ARBA00009995"/>
    </source>
</evidence>
<dbReference type="STRING" id="7739.C3YVG1"/>
<dbReference type="GO" id="GO:0008194">
    <property type="term" value="F:UDP-glycosyltransferase activity"/>
    <property type="evidence" value="ECO:0007669"/>
    <property type="project" value="InterPro"/>
</dbReference>
<evidence type="ECO:0000313" key="5">
    <source>
        <dbReference type="EMBL" id="EEN55684.1"/>
    </source>
</evidence>
<dbReference type="SUPFAM" id="SSF53756">
    <property type="entry name" value="UDP-Glycosyltransferase/glycogen phosphorylase"/>
    <property type="match status" value="1"/>
</dbReference>
<dbReference type="Pfam" id="PF00201">
    <property type="entry name" value="UDPGT"/>
    <property type="match status" value="1"/>
</dbReference>
<dbReference type="InterPro" id="IPR002213">
    <property type="entry name" value="UDP_glucos_trans"/>
</dbReference>
<dbReference type="FunFam" id="3.40.50.2000:FF:000195">
    <property type="entry name" value="UDP-glucuronosyltransferase"/>
    <property type="match status" value="1"/>
</dbReference>
<dbReference type="InParanoid" id="C3YVG1"/>
<dbReference type="AlphaFoldDB" id="C3YVG1"/>
<feature type="chain" id="PRO_5002936114" evidence="4">
    <location>
        <begin position="28"/>
        <end position="292"/>
    </location>
</feature>
<evidence type="ECO:0000256" key="4">
    <source>
        <dbReference type="SAM" id="SignalP"/>
    </source>
</evidence>
<evidence type="ECO:0000256" key="3">
    <source>
        <dbReference type="ARBA" id="ARBA00022679"/>
    </source>
</evidence>
<dbReference type="InterPro" id="IPR050271">
    <property type="entry name" value="UDP-glycosyltransferase"/>
</dbReference>
<comment type="similarity">
    <text evidence="1">Belongs to the UDP-glycosyltransferase family.</text>
</comment>
<evidence type="ECO:0000256" key="2">
    <source>
        <dbReference type="ARBA" id="ARBA00022676"/>
    </source>
</evidence>
<dbReference type="PANTHER" id="PTHR48043:SF145">
    <property type="entry name" value="FI06409P-RELATED"/>
    <property type="match status" value="1"/>
</dbReference>
<dbReference type="EMBL" id="GG666557">
    <property type="protein sequence ID" value="EEN55684.1"/>
    <property type="molecule type" value="Genomic_DNA"/>
</dbReference>